<evidence type="ECO:0000256" key="1">
    <source>
        <dbReference type="ARBA" id="ARBA00022679"/>
    </source>
</evidence>
<comment type="caution">
    <text evidence="2">The sequence shown here is derived from an EMBL/GenBank/DDBJ whole genome shotgun (WGS) entry which is preliminary data.</text>
</comment>
<keyword evidence="1 2" id="KW-0808">Transferase</keyword>
<dbReference type="RefSeq" id="WP_169097875.1">
    <property type="nucleotide sequence ID" value="NZ_JABBVZ010000015.1"/>
</dbReference>
<accession>A0A7Y0L509</accession>
<evidence type="ECO:0000313" key="2">
    <source>
        <dbReference type="EMBL" id="NMP21984.1"/>
    </source>
</evidence>
<dbReference type="Gene3D" id="3.40.50.150">
    <property type="entry name" value="Vaccinia Virus protein VP39"/>
    <property type="match status" value="1"/>
</dbReference>
<dbReference type="EMBL" id="JABBVZ010000015">
    <property type="protein sequence ID" value="NMP21984.1"/>
    <property type="molecule type" value="Genomic_DNA"/>
</dbReference>
<dbReference type="CDD" id="cd02440">
    <property type="entry name" value="AdoMet_MTases"/>
    <property type="match status" value="1"/>
</dbReference>
<dbReference type="InterPro" id="IPR029063">
    <property type="entry name" value="SAM-dependent_MTases_sf"/>
</dbReference>
<protein>
    <submittedName>
        <fullName evidence="2">Methyltransferase domain-containing protein</fullName>
    </submittedName>
</protein>
<evidence type="ECO:0000313" key="3">
    <source>
        <dbReference type="Proteomes" id="UP000533476"/>
    </source>
</evidence>
<keyword evidence="2" id="KW-0489">Methyltransferase</keyword>
<dbReference type="Proteomes" id="UP000533476">
    <property type="component" value="Unassembled WGS sequence"/>
</dbReference>
<dbReference type="PANTHER" id="PTHR43861">
    <property type="entry name" value="TRANS-ACONITATE 2-METHYLTRANSFERASE-RELATED"/>
    <property type="match status" value="1"/>
</dbReference>
<dbReference type="GO" id="GO:0032259">
    <property type="term" value="P:methylation"/>
    <property type="evidence" value="ECO:0007669"/>
    <property type="project" value="UniProtKB-KW"/>
</dbReference>
<dbReference type="GO" id="GO:0008168">
    <property type="term" value="F:methyltransferase activity"/>
    <property type="evidence" value="ECO:0007669"/>
    <property type="project" value="UniProtKB-KW"/>
</dbReference>
<proteinExistence type="predicted"/>
<dbReference type="PANTHER" id="PTHR43861:SF3">
    <property type="entry name" value="PUTATIVE (AFU_ORTHOLOGUE AFUA_2G14390)-RELATED"/>
    <property type="match status" value="1"/>
</dbReference>
<sequence length="282" mass="31039">MENLLDSSLNWLDQWLAKSWPTASPDYQWLLLQTLATSTARRQWIHSLPMNAGGLVVDLGCGPGIMAQEIAALKGVQVLGLDIDSNALDMAQSLNRVLNQEGRVRFRRHDLLKDEGQRQGDLAVARFVAQHVPDLAAFFQKAQTHVHSGGLLAIEDTDDGFVIEYPEPPAAWQAAVRAFQSHQAGPVGDRYVGRKLAQAGVQSGLKLESVSLNPAVYAGDLDGQDLTVQFDIDRIERTLPALIQEGLIDEAGWMEAKAQYRASFPHFSFVASTTVRVLFRVP</sequence>
<gene>
    <name evidence="2" type="ORF">HIJ39_06410</name>
</gene>
<dbReference type="AlphaFoldDB" id="A0A7Y0L509"/>
<reference evidence="2 3" key="1">
    <citation type="submission" date="2020-04" db="EMBL/GenBank/DDBJ databases">
        <authorList>
            <person name="Zhang R."/>
            <person name="Schippers A."/>
        </authorList>
    </citation>
    <scope>NUCLEOTIDE SEQUENCE [LARGE SCALE GENOMIC DNA]</scope>
    <source>
        <strain evidence="2 3">DSM 109850</strain>
    </source>
</reference>
<dbReference type="Pfam" id="PF13489">
    <property type="entry name" value="Methyltransf_23"/>
    <property type="match status" value="1"/>
</dbReference>
<name>A0A7Y0L509_9FIRM</name>
<keyword evidence="3" id="KW-1185">Reference proteome</keyword>
<organism evidence="2 3">
    <name type="scientific">Sulfobacillus harzensis</name>
    <dbReference type="NCBI Taxonomy" id="2729629"/>
    <lineage>
        <taxon>Bacteria</taxon>
        <taxon>Bacillati</taxon>
        <taxon>Bacillota</taxon>
        <taxon>Clostridia</taxon>
        <taxon>Eubacteriales</taxon>
        <taxon>Clostridiales Family XVII. Incertae Sedis</taxon>
        <taxon>Sulfobacillus</taxon>
    </lineage>
</organism>
<dbReference type="SUPFAM" id="SSF53335">
    <property type="entry name" value="S-adenosyl-L-methionine-dependent methyltransferases"/>
    <property type="match status" value="1"/>
</dbReference>